<dbReference type="GO" id="GO:0006508">
    <property type="term" value="P:proteolysis"/>
    <property type="evidence" value="ECO:0007669"/>
    <property type="project" value="UniProtKB-KW"/>
</dbReference>
<evidence type="ECO:0000313" key="14">
    <source>
        <dbReference type="Proteomes" id="UP000178538"/>
    </source>
</evidence>
<keyword evidence="7" id="KW-0862">Zinc</keyword>
<comment type="cofactor">
    <cofactor evidence="1">
        <name>Zn(2+)</name>
        <dbReference type="ChEBI" id="CHEBI:29105"/>
    </cofactor>
</comment>
<accession>A0A1G2SXZ8</accession>
<comment type="similarity">
    <text evidence="3">Belongs to the peptidase M50B family.</text>
</comment>
<name>A0A1G2SXZ8_9BACT</name>
<evidence type="ECO:0000256" key="7">
    <source>
        <dbReference type="ARBA" id="ARBA00022833"/>
    </source>
</evidence>
<keyword evidence="6" id="KW-0378">Hydrolase</keyword>
<dbReference type="PANTHER" id="PTHR42837">
    <property type="entry name" value="REGULATOR OF SIGMA-E PROTEASE RSEP"/>
    <property type="match status" value="1"/>
</dbReference>
<feature type="domain" description="Peptidase M50" evidence="12">
    <location>
        <begin position="2"/>
        <end position="224"/>
    </location>
</feature>
<dbReference type="InterPro" id="IPR008915">
    <property type="entry name" value="Peptidase_M50"/>
</dbReference>
<dbReference type="Pfam" id="PF02163">
    <property type="entry name" value="Peptidase_M50"/>
    <property type="match status" value="1"/>
</dbReference>
<dbReference type="EMBL" id="MHVG01000023">
    <property type="protein sequence ID" value="OHA89865.1"/>
    <property type="molecule type" value="Genomic_DNA"/>
</dbReference>
<evidence type="ECO:0000256" key="6">
    <source>
        <dbReference type="ARBA" id="ARBA00022801"/>
    </source>
</evidence>
<evidence type="ECO:0000256" key="9">
    <source>
        <dbReference type="ARBA" id="ARBA00023049"/>
    </source>
</evidence>
<evidence type="ECO:0000256" key="10">
    <source>
        <dbReference type="ARBA" id="ARBA00023136"/>
    </source>
</evidence>
<keyword evidence="10 11" id="KW-0472">Membrane</keyword>
<protein>
    <recommendedName>
        <fullName evidence="12">Peptidase M50 domain-containing protein</fullName>
    </recommendedName>
</protein>
<feature type="transmembrane region" description="Helical" evidence="11">
    <location>
        <begin position="135"/>
        <end position="154"/>
    </location>
</feature>
<dbReference type="PANTHER" id="PTHR42837:SF2">
    <property type="entry name" value="MEMBRANE METALLOPROTEASE ARASP2, CHLOROPLASTIC-RELATED"/>
    <property type="match status" value="1"/>
</dbReference>
<dbReference type="STRING" id="1802737.A2832_01865"/>
<feature type="transmembrane region" description="Helical" evidence="11">
    <location>
        <begin position="91"/>
        <end position="115"/>
    </location>
</feature>
<organism evidence="13 14">
    <name type="scientific">Candidatus Zambryskibacteria bacterium RIFCSPHIGHO2_01_FULL_44_22b</name>
    <dbReference type="NCBI Taxonomy" id="1802737"/>
    <lineage>
        <taxon>Bacteria</taxon>
        <taxon>Candidatus Zambryskiibacteriota</taxon>
    </lineage>
</organism>
<evidence type="ECO:0000259" key="12">
    <source>
        <dbReference type="Pfam" id="PF02163"/>
    </source>
</evidence>
<evidence type="ECO:0000256" key="2">
    <source>
        <dbReference type="ARBA" id="ARBA00004141"/>
    </source>
</evidence>
<evidence type="ECO:0000256" key="5">
    <source>
        <dbReference type="ARBA" id="ARBA00022692"/>
    </source>
</evidence>
<evidence type="ECO:0000256" key="4">
    <source>
        <dbReference type="ARBA" id="ARBA00022670"/>
    </source>
</evidence>
<dbReference type="InterPro" id="IPR004387">
    <property type="entry name" value="Pept_M50_Zn"/>
</dbReference>
<evidence type="ECO:0000256" key="1">
    <source>
        <dbReference type="ARBA" id="ARBA00001947"/>
    </source>
</evidence>
<feature type="transmembrane region" description="Helical" evidence="11">
    <location>
        <begin position="160"/>
        <end position="187"/>
    </location>
</feature>
<sequence>MSALVIVHELGHFLVARFFGIRVDEFGIGFPPRAKKLFLWKGTPFTLNWLPFGGFVKIFGENTHLETEFPSALGNSVSKSSDSFQNKNRGIQAAVLMGGVVFNFLFAWLLLAIVYRSLYIGLSNTLMFTSETIKAILHFTLAEVSGPLGIVGIVGEASSYGFSSLLILTALISINLSVINLVPIPALDGGRLLFVGIEAVTRRKIKPAIFNFLNLAGFALLILLMVFITIQDVRNIF</sequence>
<dbReference type="CDD" id="cd06163">
    <property type="entry name" value="S2P-M50_PDZ_RseP-like"/>
    <property type="match status" value="1"/>
</dbReference>
<comment type="caution">
    <text evidence="13">The sequence shown here is derived from an EMBL/GenBank/DDBJ whole genome shotgun (WGS) entry which is preliminary data.</text>
</comment>
<keyword evidence="8 11" id="KW-1133">Transmembrane helix</keyword>
<feature type="transmembrane region" description="Helical" evidence="11">
    <location>
        <begin position="208"/>
        <end position="230"/>
    </location>
</feature>
<evidence type="ECO:0000256" key="11">
    <source>
        <dbReference type="SAM" id="Phobius"/>
    </source>
</evidence>
<dbReference type="Proteomes" id="UP000178538">
    <property type="component" value="Unassembled WGS sequence"/>
</dbReference>
<keyword evidence="5 11" id="KW-0812">Transmembrane</keyword>
<reference evidence="13 14" key="1">
    <citation type="journal article" date="2016" name="Nat. Commun.">
        <title>Thousands of microbial genomes shed light on interconnected biogeochemical processes in an aquifer system.</title>
        <authorList>
            <person name="Anantharaman K."/>
            <person name="Brown C.T."/>
            <person name="Hug L.A."/>
            <person name="Sharon I."/>
            <person name="Castelle C.J."/>
            <person name="Probst A.J."/>
            <person name="Thomas B.C."/>
            <person name="Singh A."/>
            <person name="Wilkins M.J."/>
            <person name="Karaoz U."/>
            <person name="Brodie E.L."/>
            <person name="Williams K.H."/>
            <person name="Hubbard S.S."/>
            <person name="Banfield J.F."/>
        </authorList>
    </citation>
    <scope>NUCLEOTIDE SEQUENCE [LARGE SCALE GENOMIC DNA]</scope>
</reference>
<comment type="subcellular location">
    <subcellularLocation>
        <location evidence="2">Membrane</location>
        <topology evidence="2">Multi-pass membrane protein</topology>
    </subcellularLocation>
</comment>
<dbReference type="GO" id="GO:0016020">
    <property type="term" value="C:membrane"/>
    <property type="evidence" value="ECO:0007669"/>
    <property type="project" value="UniProtKB-SubCell"/>
</dbReference>
<keyword evidence="4" id="KW-0645">Protease</keyword>
<evidence type="ECO:0000313" key="13">
    <source>
        <dbReference type="EMBL" id="OHA89865.1"/>
    </source>
</evidence>
<evidence type="ECO:0000256" key="8">
    <source>
        <dbReference type="ARBA" id="ARBA00022989"/>
    </source>
</evidence>
<gene>
    <name evidence="13" type="ORF">A2832_01865</name>
</gene>
<proteinExistence type="inferred from homology"/>
<evidence type="ECO:0000256" key="3">
    <source>
        <dbReference type="ARBA" id="ARBA00007931"/>
    </source>
</evidence>
<dbReference type="AlphaFoldDB" id="A0A1G2SXZ8"/>
<dbReference type="GO" id="GO:0004222">
    <property type="term" value="F:metalloendopeptidase activity"/>
    <property type="evidence" value="ECO:0007669"/>
    <property type="project" value="InterPro"/>
</dbReference>
<keyword evidence="9" id="KW-0482">Metalloprotease</keyword>